<dbReference type="KEGG" id="gms:SOIL9_13860"/>
<dbReference type="Gene3D" id="3.40.50.1820">
    <property type="entry name" value="alpha/beta hydrolase"/>
    <property type="match status" value="1"/>
</dbReference>
<organism evidence="2 3">
    <name type="scientific">Gemmata massiliana</name>
    <dbReference type="NCBI Taxonomy" id="1210884"/>
    <lineage>
        <taxon>Bacteria</taxon>
        <taxon>Pseudomonadati</taxon>
        <taxon>Planctomycetota</taxon>
        <taxon>Planctomycetia</taxon>
        <taxon>Gemmatales</taxon>
        <taxon>Gemmataceae</taxon>
        <taxon>Gemmata</taxon>
    </lineage>
</organism>
<gene>
    <name evidence="2" type="ORF">SOIL9_13860</name>
</gene>
<accession>A0A6P2D4V7</accession>
<keyword evidence="3" id="KW-1185">Reference proteome</keyword>
<feature type="chain" id="PRO_5026766393" description="Alpha/beta hydrolase" evidence="1">
    <location>
        <begin position="21"/>
        <end position="576"/>
    </location>
</feature>
<dbReference type="InterPro" id="IPR029058">
    <property type="entry name" value="AB_hydrolase_fold"/>
</dbReference>
<evidence type="ECO:0008006" key="4">
    <source>
        <dbReference type="Google" id="ProtNLM"/>
    </source>
</evidence>
<sequence length="576" mass="62536">MLNLLPIVLALGASAPTAPAPNTPPLPGFRASAWFGEWVREEWVAEGVRALANAPPRFDPKKPTRLVIYATPNGNSIEQTLGCARAEALDWHFDIQHVAAQVRALRAVVSDENVVLVCVEADGLSWPAWKRKYRDGPARVLKVVEALRGWVPGGAARVTLAGHSGGGSFLFGLIDSADAIPEWIDRIVFLDANYSYTDADKHGDKLLAWLTGARSRRLVVIAYDDRNIELDGKKVIGLDGGTFRATGRMRTRFATDVTFAETTADDVTARTALDGRLALLVHANPKNKILHTALVGEMNGLLRGLTDPDAKPAWGTFGGPRAYTKWGQPAHGIPKRPPNAPGGAAFFKTLDQLTPAAREDAIAEEVLRGNIPDFLRTFQNVTVKAKDASGKEHTAVFEVMPDYLAVGSDTDFVRVPLTPQTAARIADAFGCALPTRKVVDEVYRASTVKLDPKPMTEDRESSATFARHNALIEEQRAGQKLGALVAGTKKDVVVSNRLAEKSNRVAIYGWHKADGKPIQPLTIVHGEKYVDYSHGVRLMSRTVAVDGKPRDVRHVLYSAGLNGLLSDEGPVLRPAY</sequence>
<proteinExistence type="predicted"/>
<evidence type="ECO:0000313" key="2">
    <source>
        <dbReference type="EMBL" id="VTR96328.1"/>
    </source>
</evidence>
<dbReference type="Proteomes" id="UP000464178">
    <property type="component" value="Chromosome"/>
</dbReference>
<keyword evidence="1" id="KW-0732">Signal</keyword>
<evidence type="ECO:0000256" key="1">
    <source>
        <dbReference type="SAM" id="SignalP"/>
    </source>
</evidence>
<evidence type="ECO:0000313" key="3">
    <source>
        <dbReference type="Proteomes" id="UP000464178"/>
    </source>
</evidence>
<dbReference type="SUPFAM" id="SSF53474">
    <property type="entry name" value="alpha/beta-Hydrolases"/>
    <property type="match status" value="1"/>
</dbReference>
<feature type="signal peptide" evidence="1">
    <location>
        <begin position="1"/>
        <end position="20"/>
    </location>
</feature>
<dbReference type="AlphaFoldDB" id="A0A6P2D4V7"/>
<protein>
    <recommendedName>
        <fullName evidence="4">Alpha/beta hydrolase</fullName>
    </recommendedName>
</protein>
<name>A0A6P2D4V7_9BACT</name>
<reference evidence="2 3" key="1">
    <citation type="submission" date="2019-05" db="EMBL/GenBank/DDBJ databases">
        <authorList>
            <consortium name="Science for Life Laboratories"/>
        </authorList>
    </citation>
    <scope>NUCLEOTIDE SEQUENCE [LARGE SCALE GENOMIC DNA]</scope>
    <source>
        <strain evidence="2">Soil9</strain>
    </source>
</reference>
<dbReference type="EMBL" id="LR593886">
    <property type="protein sequence ID" value="VTR96328.1"/>
    <property type="molecule type" value="Genomic_DNA"/>
</dbReference>
<dbReference type="RefSeq" id="WP_197909616.1">
    <property type="nucleotide sequence ID" value="NZ_LR593886.1"/>
</dbReference>